<accession>A0A0L0SP50</accession>
<dbReference type="STRING" id="578462.A0A0L0SP50"/>
<evidence type="ECO:0000313" key="5">
    <source>
        <dbReference type="EMBL" id="KNE64145.1"/>
    </source>
</evidence>
<dbReference type="OrthoDB" id="413460at2759"/>
<dbReference type="eggNOG" id="KOG0390">
    <property type="taxonomic scope" value="Eukaryota"/>
</dbReference>
<dbReference type="InterPro" id="IPR014001">
    <property type="entry name" value="Helicase_ATP-bd"/>
</dbReference>
<feature type="domain" description="Helicase ATP-binding" evidence="4">
    <location>
        <begin position="87"/>
        <end position="216"/>
    </location>
</feature>
<reference evidence="5 6" key="1">
    <citation type="submission" date="2009-11" db="EMBL/GenBank/DDBJ databases">
        <title>Annotation of Allomyces macrogynus ATCC 38327.</title>
        <authorList>
            <consortium name="The Broad Institute Genome Sequencing Platform"/>
            <person name="Russ C."/>
            <person name="Cuomo C."/>
            <person name="Burger G."/>
            <person name="Gray M.W."/>
            <person name="Holland P.W.H."/>
            <person name="King N."/>
            <person name="Lang F.B.F."/>
            <person name="Roger A.J."/>
            <person name="Ruiz-Trillo I."/>
            <person name="Young S.K."/>
            <person name="Zeng Q."/>
            <person name="Gargeya S."/>
            <person name="Fitzgerald M."/>
            <person name="Haas B."/>
            <person name="Abouelleil A."/>
            <person name="Alvarado L."/>
            <person name="Arachchi H.M."/>
            <person name="Berlin A."/>
            <person name="Chapman S.B."/>
            <person name="Gearin G."/>
            <person name="Goldberg J."/>
            <person name="Griggs A."/>
            <person name="Gujja S."/>
            <person name="Hansen M."/>
            <person name="Heiman D."/>
            <person name="Howarth C."/>
            <person name="Larimer J."/>
            <person name="Lui A."/>
            <person name="MacDonald P.J.P."/>
            <person name="McCowen C."/>
            <person name="Montmayeur A."/>
            <person name="Murphy C."/>
            <person name="Neiman D."/>
            <person name="Pearson M."/>
            <person name="Priest M."/>
            <person name="Roberts A."/>
            <person name="Saif S."/>
            <person name="Shea T."/>
            <person name="Sisk P."/>
            <person name="Stolte C."/>
            <person name="Sykes S."/>
            <person name="Wortman J."/>
            <person name="Nusbaum C."/>
            <person name="Birren B."/>
        </authorList>
    </citation>
    <scope>NUCLEOTIDE SEQUENCE [LARGE SCALE GENOMIC DNA]</scope>
    <source>
        <strain evidence="5 6">ATCC 38327</strain>
    </source>
</reference>
<dbReference type="GO" id="GO:0000724">
    <property type="term" value="P:double-strand break repair via homologous recombination"/>
    <property type="evidence" value="ECO:0007669"/>
    <property type="project" value="TreeGrafter"/>
</dbReference>
<dbReference type="InterPro" id="IPR027417">
    <property type="entry name" value="P-loop_NTPase"/>
</dbReference>
<dbReference type="Pfam" id="PF00176">
    <property type="entry name" value="SNF2-rel_dom"/>
    <property type="match status" value="1"/>
</dbReference>
<dbReference type="InterPro" id="IPR050496">
    <property type="entry name" value="SNF2_RAD54_helicase_repair"/>
</dbReference>
<gene>
    <name evidence="5" type="ORF">AMAG_09197</name>
</gene>
<dbReference type="Proteomes" id="UP000054350">
    <property type="component" value="Unassembled WGS sequence"/>
</dbReference>
<evidence type="ECO:0000259" key="4">
    <source>
        <dbReference type="PROSITE" id="PS51192"/>
    </source>
</evidence>
<dbReference type="GO" id="GO:0005524">
    <property type="term" value="F:ATP binding"/>
    <property type="evidence" value="ECO:0007669"/>
    <property type="project" value="InterPro"/>
</dbReference>
<dbReference type="SUPFAM" id="SSF52540">
    <property type="entry name" value="P-loop containing nucleoside triphosphate hydrolases"/>
    <property type="match status" value="1"/>
</dbReference>
<dbReference type="InterPro" id="IPR038718">
    <property type="entry name" value="SNF2-like_sf"/>
</dbReference>
<dbReference type="InterPro" id="IPR000330">
    <property type="entry name" value="SNF2_N"/>
</dbReference>
<name>A0A0L0SP50_ALLM3</name>
<evidence type="ECO:0000313" key="6">
    <source>
        <dbReference type="Proteomes" id="UP000054350"/>
    </source>
</evidence>
<evidence type="ECO:0000256" key="1">
    <source>
        <dbReference type="ARBA" id="ARBA00022741"/>
    </source>
</evidence>
<feature type="region of interest" description="Disordered" evidence="3">
    <location>
        <begin position="19"/>
        <end position="55"/>
    </location>
</feature>
<dbReference type="AlphaFoldDB" id="A0A0L0SP50"/>
<dbReference type="OMA" id="CCASEFI"/>
<dbReference type="SMART" id="SM00487">
    <property type="entry name" value="DEXDc"/>
    <property type="match status" value="1"/>
</dbReference>
<keyword evidence="6" id="KW-1185">Reference proteome</keyword>
<protein>
    <recommendedName>
        <fullName evidence="4">Helicase ATP-binding domain-containing protein</fullName>
    </recommendedName>
</protein>
<keyword evidence="1" id="KW-0547">Nucleotide-binding</keyword>
<reference evidence="6" key="2">
    <citation type="submission" date="2009-11" db="EMBL/GenBank/DDBJ databases">
        <title>The Genome Sequence of Allomyces macrogynus strain ATCC 38327.</title>
        <authorList>
            <consortium name="The Broad Institute Genome Sequencing Platform"/>
            <person name="Russ C."/>
            <person name="Cuomo C."/>
            <person name="Shea T."/>
            <person name="Young S.K."/>
            <person name="Zeng Q."/>
            <person name="Koehrsen M."/>
            <person name="Haas B."/>
            <person name="Borodovsky M."/>
            <person name="Guigo R."/>
            <person name="Alvarado L."/>
            <person name="Berlin A."/>
            <person name="Borenstein D."/>
            <person name="Chen Z."/>
            <person name="Engels R."/>
            <person name="Freedman E."/>
            <person name="Gellesch M."/>
            <person name="Goldberg J."/>
            <person name="Griggs A."/>
            <person name="Gujja S."/>
            <person name="Heiman D."/>
            <person name="Hepburn T."/>
            <person name="Howarth C."/>
            <person name="Jen D."/>
            <person name="Larson L."/>
            <person name="Lewis B."/>
            <person name="Mehta T."/>
            <person name="Park D."/>
            <person name="Pearson M."/>
            <person name="Roberts A."/>
            <person name="Saif S."/>
            <person name="Shenoy N."/>
            <person name="Sisk P."/>
            <person name="Stolte C."/>
            <person name="Sykes S."/>
            <person name="Walk T."/>
            <person name="White J."/>
            <person name="Yandava C."/>
            <person name="Burger G."/>
            <person name="Gray M.W."/>
            <person name="Holland P.W.H."/>
            <person name="King N."/>
            <person name="Lang F.B.F."/>
            <person name="Roger A.J."/>
            <person name="Ruiz-Trillo I."/>
            <person name="Lander E."/>
            <person name="Nusbaum C."/>
        </authorList>
    </citation>
    <scope>NUCLEOTIDE SEQUENCE [LARGE SCALE GENOMIC DNA]</scope>
    <source>
        <strain evidence="6">ATCC 38327</strain>
    </source>
</reference>
<evidence type="ECO:0000256" key="3">
    <source>
        <dbReference type="SAM" id="MobiDB-lite"/>
    </source>
</evidence>
<keyword evidence="2" id="KW-0067">ATP-binding</keyword>
<dbReference type="PANTHER" id="PTHR45629">
    <property type="entry name" value="SNF2/RAD54 FAMILY MEMBER"/>
    <property type="match status" value="1"/>
</dbReference>
<dbReference type="EMBL" id="GG745344">
    <property type="protein sequence ID" value="KNE64145.1"/>
    <property type="molecule type" value="Genomic_DNA"/>
</dbReference>
<dbReference type="GO" id="GO:0015616">
    <property type="term" value="F:DNA translocase activity"/>
    <property type="evidence" value="ECO:0007669"/>
    <property type="project" value="TreeGrafter"/>
</dbReference>
<evidence type="ECO:0000256" key="2">
    <source>
        <dbReference type="ARBA" id="ARBA00022840"/>
    </source>
</evidence>
<sequence>MECCASEFIAHASAELSVSKGGRRQQGLTPRHNPNAPGAFVLPRPPPTDDQDDSGEAVDVVVDPVLARHLRPHQRDGVQFLYECLLGYRMEGGSGAILADEMGLGKTLQCITLIWTLLRQNPFANDPLAKRVMVVCPASLITNWQREFKKWLGDERIRTFPVDGQKNVNDFLVGRIYPVMIVGYERLRLIYESLGEFKFDLVVCAFIATLATRVIA</sequence>
<organism evidence="5 6">
    <name type="scientific">Allomyces macrogynus (strain ATCC 38327)</name>
    <name type="common">Allomyces javanicus var. macrogynus</name>
    <dbReference type="NCBI Taxonomy" id="578462"/>
    <lineage>
        <taxon>Eukaryota</taxon>
        <taxon>Fungi</taxon>
        <taxon>Fungi incertae sedis</taxon>
        <taxon>Blastocladiomycota</taxon>
        <taxon>Blastocladiomycetes</taxon>
        <taxon>Blastocladiales</taxon>
        <taxon>Blastocladiaceae</taxon>
        <taxon>Allomyces</taxon>
    </lineage>
</organism>
<dbReference type="PROSITE" id="PS51192">
    <property type="entry name" value="HELICASE_ATP_BIND_1"/>
    <property type="match status" value="1"/>
</dbReference>
<proteinExistence type="predicted"/>
<dbReference type="PANTHER" id="PTHR45629:SF7">
    <property type="entry name" value="DNA EXCISION REPAIR PROTEIN ERCC-6-RELATED"/>
    <property type="match status" value="1"/>
</dbReference>
<dbReference type="VEuPathDB" id="FungiDB:AMAG_09197"/>
<dbReference type="Gene3D" id="3.40.50.10810">
    <property type="entry name" value="Tandem AAA-ATPase domain"/>
    <property type="match status" value="1"/>
</dbReference>
<dbReference type="GO" id="GO:0007131">
    <property type="term" value="P:reciprocal meiotic recombination"/>
    <property type="evidence" value="ECO:0007669"/>
    <property type="project" value="TreeGrafter"/>
</dbReference>
<dbReference type="GO" id="GO:0005634">
    <property type="term" value="C:nucleus"/>
    <property type="evidence" value="ECO:0007669"/>
    <property type="project" value="TreeGrafter"/>
</dbReference>